<sequence length="101" mass="10041">MRSSTVALGAMGTLALLVTSCGSEPDRRCVDPVTYKQLKDRSCRSGSSSSGGSSGGSYAGGKSSGRWYYGGEKNGSYVSGGSFDKTAVSRGGFGCSGSGGG</sequence>
<feature type="compositionally biased region" description="Gly residues" evidence="1">
    <location>
        <begin position="52"/>
        <end position="61"/>
    </location>
</feature>
<proteinExistence type="predicted"/>
<evidence type="ECO:0000313" key="2">
    <source>
        <dbReference type="EMBL" id="GAA2505230.1"/>
    </source>
</evidence>
<evidence type="ECO:0008006" key="4">
    <source>
        <dbReference type="Google" id="ProtNLM"/>
    </source>
</evidence>
<dbReference type="PROSITE" id="PS51257">
    <property type="entry name" value="PROKAR_LIPOPROTEIN"/>
    <property type="match status" value="1"/>
</dbReference>
<gene>
    <name evidence="2" type="ORF">GCM10010406_47450</name>
</gene>
<evidence type="ECO:0000313" key="3">
    <source>
        <dbReference type="Proteomes" id="UP001501358"/>
    </source>
</evidence>
<accession>A0ABP5ZZF5</accession>
<protein>
    <recommendedName>
        <fullName evidence="4">Lipoprotein</fullName>
    </recommendedName>
</protein>
<dbReference type="Proteomes" id="UP001501358">
    <property type="component" value="Unassembled WGS sequence"/>
</dbReference>
<evidence type="ECO:0000256" key="1">
    <source>
        <dbReference type="SAM" id="MobiDB-lite"/>
    </source>
</evidence>
<dbReference type="RefSeq" id="WP_344385343.1">
    <property type="nucleotide sequence ID" value="NZ_BAAATA010000037.1"/>
</dbReference>
<reference evidence="3" key="1">
    <citation type="journal article" date="2019" name="Int. J. Syst. Evol. Microbiol.">
        <title>The Global Catalogue of Microorganisms (GCM) 10K type strain sequencing project: providing services to taxonomists for standard genome sequencing and annotation.</title>
        <authorList>
            <consortium name="The Broad Institute Genomics Platform"/>
            <consortium name="The Broad Institute Genome Sequencing Center for Infectious Disease"/>
            <person name="Wu L."/>
            <person name="Ma J."/>
        </authorList>
    </citation>
    <scope>NUCLEOTIDE SEQUENCE [LARGE SCALE GENOMIC DNA]</scope>
    <source>
        <strain evidence="3">JCM 6307</strain>
    </source>
</reference>
<comment type="caution">
    <text evidence="2">The sequence shown here is derived from an EMBL/GenBank/DDBJ whole genome shotgun (WGS) entry which is preliminary data.</text>
</comment>
<name>A0ABP5ZZF5_9ACTN</name>
<feature type="region of interest" description="Disordered" evidence="1">
    <location>
        <begin position="41"/>
        <end position="61"/>
    </location>
</feature>
<dbReference type="EMBL" id="BAAATA010000037">
    <property type="protein sequence ID" value="GAA2505230.1"/>
    <property type="molecule type" value="Genomic_DNA"/>
</dbReference>
<organism evidence="2 3">
    <name type="scientific">Streptomyces thermolineatus</name>
    <dbReference type="NCBI Taxonomy" id="44033"/>
    <lineage>
        <taxon>Bacteria</taxon>
        <taxon>Bacillati</taxon>
        <taxon>Actinomycetota</taxon>
        <taxon>Actinomycetes</taxon>
        <taxon>Kitasatosporales</taxon>
        <taxon>Streptomycetaceae</taxon>
        <taxon>Streptomyces</taxon>
    </lineage>
</organism>
<keyword evidence="3" id="KW-1185">Reference proteome</keyword>